<dbReference type="Pfam" id="PF13376">
    <property type="entry name" value="OmdA"/>
    <property type="match status" value="1"/>
</dbReference>
<accession>A0ABS7VNQ0</accession>
<comment type="caution">
    <text evidence="1">The sequence shown here is derived from an EMBL/GenBank/DDBJ whole genome shotgun (WGS) entry which is preliminary data.</text>
</comment>
<protein>
    <submittedName>
        <fullName evidence="1">YdeI/OmpD-associated family protein</fullName>
    </submittedName>
</protein>
<evidence type="ECO:0000313" key="1">
    <source>
        <dbReference type="EMBL" id="MBZ6076710.1"/>
    </source>
</evidence>
<name>A0ABS7VNQ0_9HYPH</name>
<dbReference type="RefSeq" id="WP_224313022.1">
    <property type="nucleotide sequence ID" value="NZ_JAIRBM010000006.1"/>
</dbReference>
<gene>
    <name evidence="1" type="ORF">K9B37_10530</name>
</gene>
<proteinExistence type="predicted"/>
<keyword evidence="2" id="KW-1185">Reference proteome</keyword>
<dbReference type="Proteomes" id="UP000704176">
    <property type="component" value="Unassembled WGS sequence"/>
</dbReference>
<evidence type="ECO:0000313" key="2">
    <source>
        <dbReference type="Proteomes" id="UP000704176"/>
    </source>
</evidence>
<organism evidence="1 2">
    <name type="scientific">Microvirga puerhi</name>
    <dbReference type="NCBI Taxonomy" id="2876078"/>
    <lineage>
        <taxon>Bacteria</taxon>
        <taxon>Pseudomonadati</taxon>
        <taxon>Pseudomonadota</taxon>
        <taxon>Alphaproteobacteria</taxon>
        <taxon>Hyphomicrobiales</taxon>
        <taxon>Methylobacteriaceae</taxon>
        <taxon>Microvirga</taxon>
    </lineage>
</organism>
<reference evidence="1 2" key="1">
    <citation type="submission" date="2021-09" db="EMBL/GenBank/DDBJ databases">
        <title>The complete genome sequence of a new microorganism.</title>
        <authorList>
            <person name="Zi Z."/>
        </authorList>
    </citation>
    <scope>NUCLEOTIDE SEQUENCE [LARGE SCALE GENOMIC DNA]</scope>
    <source>
        <strain evidence="1 2">WGZ8</strain>
    </source>
</reference>
<dbReference type="EMBL" id="JAIRBM010000006">
    <property type="protein sequence ID" value="MBZ6076710.1"/>
    <property type="molecule type" value="Genomic_DNA"/>
</dbReference>
<sequence>MNDLPTDIRDALLRHSEAARVFERLLPSHRREYVRWVDEAKKPETRTKRIGSMMERLTAPRGA</sequence>